<name>A0A4R6WQJ4_9PROT</name>
<dbReference type="InterPro" id="IPR015422">
    <property type="entry name" value="PyrdxlP-dep_Trfase_small"/>
</dbReference>
<dbReference type="PROSITE" id="PS00599">
    <property type="entry name" value="AA_TRANSFER_CLASS_2"/>
    <property type="match status" value="1"/>
</dbReference>
<dbReference type="Gene3D" id="3.40.640.10">
    <property type="entry name" value="Type I PLP-dependent aspartate aminotransferase-like (Major domain)"/>
    <property type="match status" value="1"/>
</dbReference>
<feature type="domain" description="Aminotransferase class I/classII large" evidence="5">
    <location>
        <begin position="48"/>
        <end position="386"/>
    </location>
</feature>
<evidence type="ECO:0000259" key="5">
    <source>
        <dbReference type="Pfam" id="PF00155"/>
    </source>
</evidence>
<evidence type="ECO:0000313" key="6">
    <source>
        <dbReference type="EMBL" id="TDQ81464.1"/>
    </source>
</evidence>
<dbReference type="GO" id="GO:0016740">
    <property type="term" value="F:transferase activity"/>
    <property type="evidence" value="ECO:0007669"/>
    <property type="project" value="UniProtKB-KW"/>
</dbReference>
<comment type="caution">
    <text evidence="6">The sequence shown here is derived from an EMBL/GenBank/DDBJ whole genome shotgun (WGS) entry which is preliminary data.</text>
</comment>
<sequence length="406" mass="43168">MGLLDRFKAQRELHAQVKSCGADPFGVKMEKILSATEALIEGRPTILCGSNNYLGFTFDADCIEAAKETLDTCGTGTTGSRIANGSYHDHKALEQDLADFYGMKHCMVFTTGYQANLGAISTLAGPNDFLIIDADSHASIYDACKLGSATVIRFKHNDPADLDRRLGRLANEPGNKIVVVEGIYSMLGDHAPLKEFVAVTKKHGAYILVDEAHSMGVMGKTGQGVVEHDGVLDQVDFITGTFSKSMGAIGGFLVSNIEDFDILRVACRPYMFTASLPPATVASVRKSLAKLRANPGLMQKLWDNVDTLYEGARAAGFTVGAQKGPVVAVHINDPALAARAWRALLLNGVYVNLALPPATPSGTALLRCSVSAAHTKEQLQSVVDVLSGVGRELGILPTPAHAVAAE</sequence>
<dbReference type="Gene3D" id="3.90.1150.10">
    <property type="entry name" value="Aspartate Aminotransferase, domain 1"/>
    <property type="match status" value="1"/>
</dbReference>
<dbReference type="GO" id="GO:0030170">
    <property type="term" value="F:pyridoxal phosphate binding"/>
    <property type="evidence" value="ECO:0007669"/>
    <property type="project" value="InterPro"/>
</dbReference>
<dbReference type="InterPro" id="IPR001917">
    <property type="entry name" value="Aminotrans_II_pyridoxalP_BS"/>
</dbReference>
<dbReference type="EMBL" id="SNYW01000009">
    <property type="protein sequence ID" value="TDQ81464.1"/>
    <property type="molecule type" value="Genomic_DNA"/>
</dbReference>
<comment type="cofactor">
    <cofactor evidence="1 4">
        <name>pyridoxal 5'-phosphate</name>
        <dbReference type="ChEBI" id="CHEBI:597326"/>
    </cofactor>
</comment>
<evidence type="ECO:0000256" key="3">
    <source>
        <dbReference type="ARBA" id="ARBA00022898"/>
    </source>
</evidence>
<dbReference type="SUPFAM" id="SSF53383">
    <property type="entry name" value="PLP-dependent transferases"/>
    <property type="match status" value="1"/>
</dbReference>
<dbReference type="AlphaFoldDB" id="A0A4R6WQJ4"/>
<dbReference type="CDD" id="cd06454">
    <property type="entry name" value="KBL_like"/>
    <property type="match status" value="1"/>
</dbReference>
<proteinExistence type="inferred from homology"/>
<dbReference type="InterPro" id="IPR004839">
    <property type="entry name" value="Aminotransferase_I/II_large"/>
</dbReference>
<dbReference type="RefSeq" id="WP_133614017.1">
    <property type="nucleotide sequence ID" value="NZ_SNYW01000009.1"/>
</dbReference>
<dbReference type="Pfam" id="PF00155">
    <property type="entry name" value="Aminotran_1_2"/>
    <property type="match status" value="1"/>
</dbReference>
<keyword evidence="2 6" id="KW-0808">Transferase</keyword>
<dbReference type="Proteomes" id="UP000295783">
    <property type="component" value="Unassembled WGS sequence"/>
</dbReference>
<dbReference type="InterPro" id="IPR015421">
    <property type="entry name" value="PyrdxlP-dep_Trfase_major"/>
</dbReference>
<keyword evidence="3 4" id="KW-0663">Pyridoxal phosphate</keyword>
<dbReference type="InterPro" id="IPR015424">
    <property type="entry name" value="PyrdxlP-dep_Trfase"/>
</dbReference>
<dbReference type="OrthoDB" id="9807157at2"/>
<evidence type="ECO:0000256" key="1">
    <source>
        <dbReference type="ARBA" id="ARBA00001933"/>
    </source>
</evidence>
<evidence type="ECO:0000256" key="4">
    <source>
        <dbReference type="RuleBase" id="RU003693"/>
    </source>
</evidence>
<dbReference type="NCBIfam" id="NF047599">
    <property type="entry name" value="SerpalmtaseBetaP"/>
    <property type="match status" value="1"/>
</dbReference>
<comment type="similarity">
    <text evidence="4">Belongs to the class-II pyridoxal-phosphate-dependent aminotransferase family.</text>
</comment>
<organism evidence="6 7">
    <name type="scientific">Dongia mobilis</name>
    <dbReference type="NCBI Taxonomy" id="578943"/>
    <lineage>
        <taxon>Bacteria</taxon>
        <taxon>Pseudomonadati</taxon>
        <taxon>Pseudomonadota</taxon>
        <taxon>Alphaproteobacteria</taxon>
        <taxon>Rhodospirillales</taxon>
        <taxon>Dongiaceae</taxon>
        <taxon>Dongia</taxon>
    </lineage>
</organism>
<gene>
    <name evidence="6" type="ORF">A8950_2532</name>
</gene>
<reference evidence="6 7" key="1">
    <citation type="submission" date="2019-03" db="EMBL/GenBank/DDBJ databases">
        <title>Genomic Encyclopedia of Type Strains, Phase III (KMG-III): the genomes of soil and plant-associated and newly described type strains.</title>
        <authorList>
            <person name="Whitman W."/>
        </authorList>
    </citation>
    <scope>NUCLEOTIDE SEQUENCE [LARGE SCALE GENOMIC DNA]</scope>
    <source>
        <strain evidence="6 7">CGMCC 1.7660</strain>
    </source>
</reference>
<dbReference type="InterPro" id="IPR050087">
    <property type="entry name" value="AON_synthase_class-II"/>
</dbReference>
<evidence type="ECO:0000313" key="7">
    <source>
        <dbReference type="Proteomes" id="UP000295783"/>
    </source>
</evidence>
<evidence type="ECO:0000256" key="2">
    <source>
        <dbReference type="ARBA" id="ARBA00022679"/>
    </source>
</evidence>
<keyword evidence="7" id="KW-1185">Reference proteome</keyword>
<accession>A0A4R6WQJ4</accession>
<dbReference type="PANTHER" id="PTHR13693">
    <property type="entry name" value="CLASS II AMINOTRANSFERASE/8-AMINO-7-OXONONANOATE SYNTHASE"/>
    <property type="match status" value="1"/>
</dbReference>
<protein>
    <submittedName>
        <fullName evidence="6">Serine palmitoyltransferase</fullName>
    </submittedName>
</protein>